<feature type="domain" description="Activator of Hsp90 ATPase homologue 1/2-like C-terminal" evidence="2">
    <location>
        <begin position="25"/>
        <end position="161"/>
    </location>
</feature>
<evidence type="ECO:0000313" key="3">
    <source>
        <dbReference type="EMBL" id="SMD32877.1"/>
    </source>
</evidence>
<evidence type="ECO:0000259" key="2">
    <source>
        <dbReference type="Pfam" id="PF08327"/>
    </source>
</evidence>
<comment type="similarity">
    <text evidence="1">Belongs to the AHA1 family.</text>
</comment>
<sequence length="166" mass="19557">MNLHQTEISKDLENKKLHVSRKFSAPVDLVWRTWTEAELLDQWWAPRPYQAKTKEMNFSEGGHWLYYMESPEGDKHWCRADYISISEEDFYTAKDAFCDEDGKVNEDHPRMLWKNTFIDQSNETLVQVQISFTKVEEIEKIIEMGFKEGFTAAVGNLDELLQKLNS</sequence>
<gene>
    <name evidence="3" type="ORF">SAMN04488029_1237</name>
</gene>
<keyword evidence="4" id="KW-1185">Reference proteome</keyword>
<dbReference type="Gene3D" id="3.30.530.20">
    <property type="match status" value="1"/>
</dbReference>
<protein>
    <submittedName>
        <fullName evidence="3">Uncharacterized conserved protein YndB, AHSA1/START domain</fullName>
    </submittedName>
</protein>
<evidence type="ECO:0000313" key="4">
    <source>
        <dbReference type="Proteomes" id="UP000192472"/>
    </source>
</evidence>
<accession>A0A1W2G882</accession>
<dbReference type="RefSeq" id="WP_084371514.1">
    <property type="nucleotide sequence ID" value="NZ_FWYF01000001.1"/>
</dbReference>
<dbReference type="InterPro" id="IPR023393">
    <property type="entry name" value="START-like_dom_sf"/>
</dbReference>
<dbReference type="Pfam" id="PF08327">
    <property type="entry name" value="AHSA1"/>
    <property type="match status" value="1"/>
</dbReference>
<dbReference type="SUPFAM" id="SSF55961">
    <property type="entry name" value="Bet v1-like"/>
    <property type="match status" value="1"/>
</dbReference>
<dbReference type="InterPro" id="IPR013538">
    <property type="entry name" value="ASHA1/2-like_C"/>
</dbReference>
<dbReference type="Proteomes" id="UP000192472">
    <property type="component" value="Unassembled WGS sequence"/>
</dbReference>
<organism evidence="3 4">
    <name type="scientific">Reichenbachiella faecimaris</name>
    <dbReference type="NCBI Taxonomy" id="692418"/>
    <lineage>
        <taxon>Bacteria</taxon>
        <taxon>Pseudomonadati</taxon>
        <taxon>Bacteroidota</taxon>
        <taxon>Cytophagia</taxon>
        <taxon>Cytophagales</taxon>
        <taxon>Reichenbachiellaceae</taxon>
        <taxon>Reichenbachiella</taxon>
    </lineage>
</organism>
<evidence type="ECO:0000256" key="1">
    <source>
        <dbReference type="ARBA" id="ARBA00006817"/>
    </source>
</evidence>
<dbReference type="CDD" id="cd07814">
    <property type="entry name" value="SRPBCC_CalC_Aha1-like"/>
    <property type="match status" value="1"/>
</dbReference>
<dbReference type="EMBL" id="FWYF01000001">
    <property type="protein sequence ID" value="SMD32877.1"/>
    <property type="molecule type" value="Genomic_DNA"/>
</dbReference>
<name>A0A1W2G882_REIFA</name>
<dbReference type="AlphaFoldDB" id="A0A1W2G882"/>
<dbReference type="OrthoDB" id="9795306at2"/>
<reference evidence="3 4" key="1">
    <citation type="submission" date="2017-04" db="EMBL/GenBank/DDBJ databases">
        <authorList>
            <person name="Afonso C.L."/>
            <person name="Miller P.J."/>
            <person name="Scott M.A."/>
            <person name="Spackman E."/>
            <person name="Goraichik I."/>
            <person name="Dimitrov K.M."/>
            <person name="Suarez D.L."/>
            <person name="Swayne D.E."/>
        </authorList>
    </citation>
    <scope>NUCLEOTIDE SEQUENCE [LARGE SCALE GENOMIC DNA]</scope>
    <source>
        <strain evidence="3 4">DSM 26133</strain>
    </source>
</reference>
<proteinExistence type="inferred from homology"/>
<dbReference type="STRING" id="692418.SAMN04488029_1237"/>